<sequence length="111" mass="12205">MQRADEHLRTGDDAAAFRCYERAHVLGQRYVVPHLRSHVGMLRVGWRRRDLREIIGQLLRIPGGVVGSAIGRIPVGNSGGANVSAFQPMEIPPDLRALLQEDAQDDGKTPA</sequence>
<name>A0A0C2DBH6_9BACT</name>
<evidence type="ECO:0000313" key="2">
    <source>
        <dbReference type="Proteomes" id="UP000031599"/>
    </source>
</evidence>
<organism evidence="1 2">
    <name type="scientific">Enhygromyxa salina</name>
    <dbReference type="NCBI Taxonomy" id="215803"/>
    <lineage>
        <taxon>Bacteria</taxon>
        <taxon>Pseudomonadati</taxon>
        <taxon>Myxococcota</taxon>
        <taxon>Polyangia</taxon>
        <taxon>Nannocystales</taxon>
        <taxon>Nannocystaceae</taxon>
        <taxon>Enhygromyxa</taxon>
    </lineage>
</organism>
<evidence type="ECO:0000313" key="1">
    <source>
        <dbReference type="EMBL" id="KIG18770.1"/>
    </source>
</evidence>
<gene>
    <name evidence="1" type="ORF">DB30_07785</name>
</gene>
<dbReference type="AlphaFoldDB" id="A0A0C2DBH6"/>
<evidence type="ECO:0008006" key="3">
    <source>
        <dbReference type="Google" id="ProtNLM"/>
    </source>
</evidence>
<proteinExistence type="predicted"/>
<dbReference type="Proteomes" id="UP000031599">
    <property type="component" value="Unassembled WGS sequence"/>
</dbReference>
<accession>A0A0C2DBH6</accession>
<dbReference type="InterPro" id="IPR022172">
    <property type="entry name" value="DUF3703"/>
</dbReference>
<comment type="caution">
    <text evidence="1">The sequence shown here is derived from an EMBL/GenBank/DDBJ whole genome shotgun (WGS) entry which is preliminary data.</text>
</comment>
<reference evidence="1 2" key="1">
    <citation type="submission" date="2014-12" db="EMBL/GenBank/DDBJ databases">
        <title>Genome assembly of Enhygromyxa salina DSM 15201.</title>
        <authorList>
            <person name="Sharma G."/>
            <person name="Subramanian S."/>
        </authorList>
    </citation>
    <scope>NUCLEOTIDE SEQUENCE [LARGE SCALE GENOMIC DNA]</scope>
    <source>
        <strain evidence="1 2">DSM 15201</strain>
    </source>
</reference>
<dbReference type="EMBL" id="JMCC02000009">
    <property type="protein sequence ID" value="KIG18770.1"/>
    <property type="molecule type" value="Genomic_DNA"/>
</dbReference>
<dbReference type="Pfam" id="PF12487">
    <property type="entry name" value="DUF3703"/>
    <property type="match status" value="1"/>
</dbReference>
<protein>
    <recommendedName>
        <fullName evidence="3">DUF3703 domain-containing protein</fullName>
    </recommendedName>
</protein>